<keyword evidence="1" id="KW-0812">Transmembrane</keyword>
<dbReference type="GeneID" id="34616483"/>
<reference evidence="3" key="1">
    <citation type="journal article" date="2017" name="Genome Biol.">
        <title>Comparative genomics reveals high biological diversity and specific adaptations in the industrially and medically important fungal genus Aspergillus.</title>
        <authorList>
            <person name="de Vries R.P."/>
            <person name="Riley R."/>
            <person name="Wiebenga A."/>
            <person name="Aguilar-Osorio G."/>
            <person name="Amillis S."/>
            <person name="Uchima C.A."/>
            <person name="Anderluh G."/>
            <person name="Asadollahi M."/>
            <person name="Askin M."/>
            <person name="Barry K."/>
            <person name="Battaglia E."/>
            <person name="Bayram O."/>
            <person name="Benocci T."/>
            <person name="Braus-Stromeyer S.A."/>
            <person name="Caldana C."/>
            <person name="Canovas D."/>
            <person name="Cerqueira G.C."/>
            <person name="Chen F."/>
            <person name="Chen W."/>
            <person name="Choi C."/>
            <person name="Clum A."/>
            <person name="Dos Santos R.A."/>
            <person name="Damasio A.R."/>
            <person name="Diallinas G."/>
            <person name="Emri T."/>
            <person name="Fekete E."/>
            <person name="Flipphi M."/>
            <person name="Freyberg S."/>
            <person name="Gallo A."/>
            <person name="Gournas C."/>
            <person name="Habgood R."/>
            <person name="Hainaut M."/>
            <person name="Harispe M.L."/>
            <person name="Henrissat B."/>
            <person name="Hilden K.S."/>
            <person name="Hope R."/>
            <person name="Hossain A."/>
            <person name="Karabika E."/>
            <person name="Karaffa L."/>
            <person name="Karanyi Z."/>
            <person name="Krasevec N."/>
            <person name="Kuo A."/>
            <person name="Kusch H."/>
            <person name="LaButti K."/>
            <person name="Lagendijk E.L."/>
            <person name="Lapidus A."/>
            <person name="Levasseur A."/>
            <person name="Lindquist E."/>
            <person name="Lipzen A."/>
            <person name="Logrieco A.F."/>
            <person name="MacCabe A."/>
            <person name="Maekelae M.R."/>
            <person name="Malavazi I."/>
            <person name="Melin P."/>
            <person name="Meyer V."/>
            <person name="Mielnichuk N."/>
            <person name="Miskei M."/>
            <person name="Molnar A.P."/>
            <person name="Mule G."/>
            <person name="Ngan C.Y."/>
            <person name="Orejas M."/>
            <person name="Orosz E."/>
            <person name="Ouedraogo J.P."/>
            <person name="Overkamp K.M."/>
            <person name="Park H.-S."/>
            <person name="Perrone G."/>
            <person name="Piumi F."/>
            <person name="Punt P.J."/>
            <person name="Ram A.F."/>
            <person name="Ramon A."/>
            <person name="Rauscher S."/>
            <person name="Record E."/>
            <person name="Riano-Pachon D.M."/>
            <person name="Robert V."/>
            <person name="Roehrig J."/>
            <person name="Ruller R."/>
            <person name="Salamov A."/>
            <person name="Salih N.S."/>
            <person name="Samson R.A."/>
            <person name="Sandor E."/>
            <person name="Sanguinetti M."/>
            <person name="Schuetze T."/>
            <person name="Sepcic K."/>
            <person name="Shelest E."/>
            <person name="Sherlock G."/>
            <person name="Sophianopoulou V."/>
            <person name="Squina F.M."/>
            <person name="Sun H."/>
            <person name="Susca A."/>
            <person name="Todd R.B."/>
            <person name="Tsang A."/>
            <person name="Unkles S.E."/>
            <person name="van de Wiele N."/>
            <person name="van Rossen-Uffink D."/>
            <person name="Oliveira J.V."/>
            <person name="Vesth T.C."/>
            <person name="Visser J."/>
            <person name="Yu J.-H."/>
            <person name="Zhou M."/>
            <person name="Andersen M.R."/>
            <person name="Archer D.B."/>
            <person name="Baker S.E."/>
            <person name="Benoit I."/>
            <person name="Brakhage A.A."/>
            <person name="Braus G.H."/>
            <person name="Fischer R."/>
            <person name="Frisvad J.C."/>
            <person name="Goldman G.H."/>
            <person name="Houbraken J."/>
            <person name="Oakley B."/>
            <person name="Pocsi I."/>
            <person name="Scazzocchio C."/>
            <person name="Seiboth B."/>
            <person name="vanKuyk P.A."/>
            <person name="Wortman J."/>
            <person name="Dyer P.S."/>
            <person name="Grigoriev I.V."/>
        </authorList>
    </citation>
    <scope>NUCLEOTIDE SEQUENCE [LARGE SCALE GENOMIC DNA]</scope>
    <source>
        <strain evidence="3">CBS 506.65</strain>
    </source>
</reference>
<evidence type="ECO:0000313" key="2">
    <source>
        <dbReference type="EMBL" id="OJJ44228.1"/>
    </source>
</evidence>
<keyword evidence="3" id="KW-1185">Reference proteome</keyword>
<evidence type="ECO:0000313" key="3">
    <source>
        <dbReference type="Proteomes" id="UP000184188"/>
    </source>
</evidence>
<organism evidence="2 3">
    <name type="scientific">Penicilliopsis zonata CBS 506.65</name>
    <dbReference type="NCBI Taxonomy" id="1073090"/>
    <lineage>
        <taxon>Eukaryota</taxon>
        <taxon>Fungi</taxon>
        <taxon>Dikarya</taxon>
        <taxon>Ascomycota</taxon>
        <taxon>Pezizomycotina</taxon>
        <taxon>Eurotiomycetes</taxon>
        <taxon>Eurotiomycetidae</taxon>
        <taxon>Eurotiales</taxon>
        <taxon>Aspergillaceae</taxon>
        <taxon>Penicilliopsis</taxon>
    </lineage>
</organism>
<protein>
    <submittedName>
        <fullName evidence="2">Uncharacterized protein</fullName>
    </submittedName>
</protein>
<dbReference type="Proteomes" id="UP000184188">
    <property type="component" value="Unassembled WGS sequence"/>
</dbReference>
<sequence length="62" mass="7091">MMSEEHAGLLCSKVSSLVYLWVWMSKPISAYHLCLFLKWLRGHCGRKNWTLGPGLLSISILQ</sequence>
<feature type="transmembrane region" description="Helical" evidence="1">
    <location>
        <begin position="20"/>
        <end position="40"/>
    </location>
</feature>
<keyword evidence="1" id="KW-1133">Transmembrane helix</keyword>
<dbReference type="AlphaFoldDB" id="A0A1L9SAP9"/>
<name>A0A1L9SAP9_9EURO</name>
<proteinExistence type="predicted"/>
<accession>A0A1L9SAP9</accession>
<dbReference type="RefSeq" id="XP_022578738.1">
    <property type="nucleotide sequence ID" value="XM_022730019.1"/>
</dbReference>
<evidence type="ECO:0000256" key="1">
    <source>
        <dbReference type="SAM" id="Phobius"/>
    </source>
</evidence>
<dbReference type="VEuPathDB" id="FungiDB:ASPZODRAFT_750641"/>
<gene>
    <name evidence="2" type="ORF">ASPZODRAFT_750641</name>
</gene>
<keyword evidence="1" id="KW-0472">Membrane</keyword>
<dbReference type="EMBL" id="KV878348">
    <property type="protein sequence ID" value="OJJ44228.1"/>
    <property type="molecule type" value="Genomic_DNA"/>
</dbReference>